<feature type="transmembrane region" description="Helical" evidence="1">
    <location>
        <begin position="12"/>
        <end position="31"/>
    </location>
</feature>
<sequence length="114" mass="12520">MSATYPDRPRRVVLPAAILAVLVLLVGAAIIDSDIFTVVRYVVSIMALICVVLIVQARQWWWATGLVPIAILWNPVFPIEIANTQLFAGLHYAAALVFIVVGVLVRVTDPTARR</sequence>
<dbReference type="OrthoDB" id="5125716at2"/>
<evidence type="ECO:0000256" key="1">
    <source>
        <dbReference type="SAM" id="Phobius"/>
    </source>
</evidence>
<dbReference type="RefSeq" id="WP_141989507.1">
    <property type="nucleotide sequence ID" value="NZ_VFRA01000001.1"/>
</dbReference>
<keyword evidence="1" id="KW-0472">Membrane</keyword>
<proteinExistence type="predicted"/>
<keyword evidence="1" id="KW-1133">Transmembrane helix</keyword>
<feature type="transmembrane region" description="Helical" evidence="1">
    <location>
        <begin position="89"/>
        <end position="108"/>
    </location>
</feature>
<evidence type="ECO:0000313" key="3">
    <source>
        <dbReference type="Proteomes" id="UP000316560"/>
    </source>
</evidence>
<dbReference type="Proteomes" id="UP000316560">
    <property type="component" value="Unassembled WGS sequence"/>
</dbReference>
<organism evidence="2 3">
    <name type="scientific">Rhodoglobus vestalii</name>
    <dbReference type="NCBI Taxonomy" id="193384"/>
    <lineage>
        <taxon>Bacteria</taxon>
        <taxon>Bacillati</taxon>
        <taxon>Actinomycetota</taxon>
        <taxon>Actinomycetes</taxon>
        <taxon>Micrococcales</taxon>
        <taxon>Microbacteriaceae</taxon>
        <taxon>Rhodoglobus</taxon>
    </lineage>
</organism>
<dbReference type="InterPro" id="IPR046548">
    <property type="entry name" value="DUF6804"/>
</dbReference>
<gene>
    <name evidence="2" type="ORF">FB472_0509</name>
</gene>
<keyword evidence="1" id="KW-0812">Transmembrane</keyword>
<feature type="transmembrane region" description="Helical" evidence="1">
    <location>
        <begin position="60"/>
        <end position="77"/>
    </location>
</feature>
<dbReference type="EMBL" id="VFRA01000001">
    <property type="protein sequence ID" value="TQO18977.1"/>
    <property type="molecule type" value="Genomic_DNA"/>
</dbReference>
<comment type="caution">
    <text evidence="2">The sequence shown here is derived from an EMBL/GenBank/DDBJ whole genome shotgun (WGS) entry which is preliminary data.</text>
</comment>
<dbReference type="AlphaFoldDB" id="A0A8H2K6M9"/>
<accession>A0A8H2K6M9</accession>
<reference evidence="2 3" key="1">
    <citation type="submission" date="2019-06" db="EMBL/GenBank/DDBJ databases">
        <title>Sequencing the genomes of 1000 actinobacteria strains.</title>
        <authorList>
            <person name="Klenk H.-P."/>
        </authorList>
    </citation>
    <scope>NUCLEOTIDE SEQUENCE [LARGE SCALE GENOMIC DNA]</scope>
    <source>
        <strain evidence="2 3">DSM 21947</strain>
    </source>
</reference>
<keyword evidence="3" id="KW-1185">Reference proteome</keyword>
<protein>
    <submittedName>
        <fullName evidence="2">Uncharacterized protein</fullName>
    </submittedName>
</protein>
<dbReference type="Pfam" id="PF20619">
    <property type="entry name" value="DUF6804"/>
    <property type="match status" value="1"/>
</dbReference>
<evidence type="ECO:0000313" key="2">
    <source>
        <dbReference type="EMBL" id="TQO18977.1"/>
    </source>
</evidence>
<name>A0A8H2K6M9_9MICO</name>
<feature type="transmembrane region" description="Helical" evidence="1">
    <location>
        <begin position="37"/>
        <end position="55"/>
    </location>
</feature>